<evidence type="ECO:0000256" key="4">
    <source>
        <dbReference type="ARBA" id="ARBA00023163"/>
    </source>
</evidence>
<protein>
    <recommendedName>
        <fullName evidence="7">TCP domain-containing protein</fullName>
    </recommendedName>
</protein>
<dbReference type="PANTHER" id="PTHR31072">
    <property type="entry name" value="TRANSCRIPTION FACTOR TCP4-RELATED"/>
    <property type="match status" value="1"/>
</dbReference>
<sequence>MDSQLQDKAADEEAAVGNAAALAGLGGYPSNQSPFMEPPLPEKADEEEMAATAGDAADFGRMGFAPIRSPPPPSAAELVPKAEPVAAAAMELLQGMAVAKPPPRNRDRHIKVEGRGRRIRMPVKCAARVAQLTRELGHKSDGETIRWLMQQSEPAIIAATGTGTVPAIATTVDGVLRLPTQSPSAAGGAQSGHVVEPPAPKRRRKLQPTRAGAAPLALAPPTHAAAVYYPVVADPLLQANGGGVISISSGLAPISSTAAAVPFMAMPPGHSNGKQVMSPATVWMVPPGAGAGAAAISQPMHYWAFQTNHHDPAANFAGGSNFQHQTFHNAVAGGGEESQSQHHGGHKVNADEPAGEENEYEGMTDSSSDE</sequence>
<keyword evidence="4" id="KW-0804">Transcription</keyword>
<feature type="domain" description="TCP" evidence="7">
    <location>
        <begin position="105"/>
        <end position="159"/>
    </location>
</feature>
<dbReference type="AlphaFoldDB" id="A0A0D9XFT0"/>
<feature type="compositionally biased region" description="Acidic residues" evidence="6">
    <location>
        <begin position="353"/>
        <end position="370"/>
    </location>
</feature>
<dbReference type="Proteomes" id="UP000032180">
    <property type="component" value="Chromosome 9"/>
</dbReference>
<dbReference type="STRING" id="77586.A0A0D9XFT0"/>
<comment type="subcellular location">
    <subcellularLocation>
        <location evidence="1">Nucleus</location>
    </subcellularLocation>
</comment>
<feature type="region of interest" description="Disordered" evidence="6">
    <location>
        <begin position="181"/>
        <end position="210"/>
    </location>
</feature>
<keyword evidence="2" id="KW-0805">Transcription regulation</keyword>
<evidence type="ECO:0000259" key="7">
    <source>
        <dbReference type="PROSITE" id="PS51369"/>
    </source>
</evidence>
<proteinExistence type="predicted"/>
<dbReference type="InterPro" id="IPR017887">
    <property type="entry name" value="TF_TCP_subgr"/>
</dbReference>
<dbReference type="PANTHER" id="PTHR31072:SF91">
    <property type="entry name" value="TRANSCRIPTION FACTOR TCP6"/>
    <property type="match status" value="1"/>
</dbReference>
<dbReference type="HOGENOM" id="CLU_050452_1_0_1"/>
<dbReference type="PROSITE" id="PS51369">
    <property type="entry name" value="TCP"/>
    <property type="match status" value="1"/>
</dbReference>
<evidence type="ECO:0000256" key="6">
    <source>
        <dbReference type="SAM" id="MobiDB-lite"/>
    </source>
</evidence>
<accession>A0A0D9XFT0</accession>
<feature type="region of interest" description="Disordered" evidence="6">
    <location>
        <begin position="26"/>
        <end position="77"/>
    </location>
</feature>
<keyword evidence="5" id="KW-0539">Nucleus</keyword>
<dbReference type="Gramene" id="LPERR09G12890.1">
    <property type="protein sequence ID" value="LPERR09G12890.1"/>
    <property type="gene ID" value="LPERR09G12890"/>
</dbReference>
<organism evidence="8 9">
    <name type="scientific">Leersia perrieri</name>
    <dbReference type="NCBI Taxonomy" id="77586"/>
    <lineage>
        <taxon>Eukaryota</taxon>
        <taxon>Viridiplantae</taxon>
        <taxon>Streptophyta</taxon>
        <taxon>Embryophyta</taxon>
        <taxon>Tracheophyta</taxon>
        <taxon>Spermatophyta</taxon>
        <taxon>Magnoliopsida</taxon>
        <taxon>Liliopsida</taxon>
        <taxon>Poales</taxon>
        <taxon>Poaceae</taxon>
        <taxon>BOP clade</taxon>
        <taxon>Oryzoideae</taxon>
        <taxon>Oryzeae</taxon>
        <taxon>Oryzinae</taxon>
        <taxon>Leersia</taxon>
    </lineage>
</organism>
<keyword evidence="3" id="KW-0238">DNA-binding</keyword>
<name>A0A0D9XFT0_9ORYZ</name>
<evidence type="ECO:0000313" key="9">
    <source>
        <dbReference type="Proteomes" id="UP000032180"/>
    </source>
</evidence>
<dbReference type="GO" id="GO:0005634">
    <property type="term" value="C:nucleus"/>
    <property type="evidence" value="ECO:0007669"/>
    <property type="project" value="UniProtKB-SubCell"/>
</dbReference>
<evidence type="ECO:0000256" key="1">
    <source>
        <dbReference type="ARBA" id="ARBA00004123"/>
    </source>
</evidence>
<dbReference type="GO" id="GO:0043565">
    <property type="term" value="F:sequence-specific DNA binding"/>
    <property type="evidence" value="ECO:0007669"/>
    <property type="project" value="TreeGrafter"/>
</dbReference>
<dbReference type="InterPro" id="IPR005333">
    <property type="entry name" value="Transcription_factor_TCP"/>
</dbReference>
<dbReference type="EnsemblPlants" id="LPERR09G12890.1">
    <property type="protein sequence ID" value="LPERR09G12890.1"/>
    <property type="gene ID" value="LPERR09G12890"/>
</dbReference>
<dbReference type="eggNOG" id="ENOG502RXJ1">
    <property type="taxonomic scope" value="Eukaryota"/>
</dbReference>
<reference evidence="9" key="2">
    <citation type="submission" date="2013-12" db="EMBL/GenBank/DDBJ databases">
        <authorList>
            <person name="Yu Y."/>
            <person name="Lee S."/>
            <person name="de Baynast K."/>
            <person name="Wissotski M."/>
            <person name="Liu L."/>
            <person name="Talag J."/>
            <person name="Goicoechea J."/>
            <person name="Angelova A."/>
            <person name="Jetty R."/>
            <person name="Kudrna D."/>
            <person name="Golser W."/>
            <person name="Rivera L."/>
            <person name="Zhang J."/>
            <person name="Wing R."/>
        </authorList>
    </citation>
    <scope>NUCLEOTIDE SEQUENCE</scope>
</reference>
<keyword evidence="9" id="KW-1185">Reference proteome</keyword>
<evidence type="ECO:0000313" key="8">
    <source>
        <dbReference type="EnsemblPlants" id="LPERR09G12890.1"/>
    </source>
</evidence>
<reference evidence="8" key="3">
    <citation type="submission" date="2015-04" db="UniProtKB">
        <authorList>
            <consortium name="EnsemblPlants"/>
        </authorList>
    </citation>
    <scope>IDENTIFICATION</scope>
</reference>
<evidence type="ECO:0000256" key="2">
    <source>
        <dbReference type="ARBA" id="ARBA00023015"/>
    </source>
</evidence>
<dbReference type="Pfam" id="PF03634">
    <property type="entry name" value="TCP"/>
    <property type="match status" value="1"/>
</dbReference>
<feature type="region of interest" description="Disordered" evidence="6">
    <location>
        <begin position="333"/>
        <end position="370"/>
    </location>
</feature>
<reference evidence="8 9" key="1">
    <citation type="submission" date="2012-08" db="EMBL/GenBank/DDBJ databases">
        <title>Oryza genome evolution.</title>
        <authorList>
            <person name="Wing R.A."/>
        </authorList>
    </citation>
    <scope>NUCLEOTIDE SEQUENCE</scope>
</reference>
<evidence type="ECO:0000256" key="5">
    <source>
        <dbReference type="ARBA" id="ARBA00023242"/>
    </source>
</evidence>
<dbReference type="GO" id="GO:0003700">
    <property type="term" value="F:DNA-binding transcription factor activity"/>
    <property type="evidence" value="ECO:0007669"/>
    <property type="project" value="InterPro"/>
</dbReference>
<evidence type="ECO:0000256" key="3">
    <source>
        <dbReference type="ARBA" id="ARBA00023125"/>
    </source>
</evidence>